<evidence type="ECO:0000313" key="7">
    <source>
        <dbReference type="EMBL" id="CAB4191670.1"/>
    </source>
</evidence>
<evidence type="ECO:0000313" key="12">
    <source>
        <dbReference type="EMBL" id="CAB5228948.1"/>
    </source>
</evidence>
<proteinExistence type="predicted"/>
<gene>
    <name evidence="6" type="ORF">UFOVP1002_111</name>
    <name evidence="7" type="ORF">UFOVP1217_84</name>
    <name evidence="8" type="ORF">UFOVP1343_68</name>
    <name evidence="9" type="ORF">UFOVP1438_117</name>
    <name evidence="12" type="ORF">UFOVP1541_68</name>
    <name evidence="10" type="ORF">UFOVP1592_113</name>
    <name evidence="1" type="ORF">UFOVP465_162</name>
    <name evidence="2" type="ORF">UFOVP666_20</name>
    <name evidence="3" type="ORF">UFOVP727_97</name>
    <name evidence="11" type="ORF">UFOVP741_100</name>
    <name evidence="4" type="ORF">UFOVP819_48</name>
    <name evidence="5" type="ORF">UFOVP926_39</name>
</gene>
<dbReference type="EMBL" id="LR796762">
    <property type="protein sequence ID" value="CAB4164654.1"/>
    <property type="molecule type" value="Genomic_DNA"/>
</dbReference>
<dbReference type="EMBL" id="LR796644">
    <property type="protein sequence ID" value="CAB4155717.1"/>
    <property type="molecule type" value="Genomic_DNA"/>
</dbReference>
<dbReference type="EMBL" id="LR797395">
    <property type="protein sequence ID" value="CAB4213163.1"/>
    <property type="molecule type" value="Genomic_DNA"/>
</dbReference>
<dbReference type="EMBL" id="LR796878">
    <property type="protein sequence ID" value="CAB4172089.1"/>
    <property type="molecule type" value="Genomic_DNA"/>
</dbReference>
<evidence type="ECO:0000313" key="10">
    <source>
        <dbReference type="EMBL" id="CAB4217880.1"/>
    </source>
</evidence>
<evidence type="ECO:0000313" key="5">
    <source>
        <dbReference type="EMBL" id="CAB4172089.1"/>
    </source>
</evidence>
<evidence type="ECO:0000313" key="3">
    <source>
        <dbReference type="EMBL" id="CAB4160227.1"/>
    </source>
</evidence>
<dbReference type="EMBL" id="LR797452">
    <property type="protein sequence ID" value="CAB4217880.1"/>
    <property type="molecule type" value="Genomic_DNA"/>
</dbReference>
<evidence type="ECO:0000313" key="1">
    <source>
        <dbReference type="EMBL" id="CAB4145243.1"/>
    </source>
</evidence>
<accession>A0A6J5NAF5</accession>
<dbReference type="EMBL" id="LR797305">
    <property type="protein sequence ID" value="CAB4200717.1"/>
    <property type="molecule type" value="Genomic_DNA"/>
</dbReference>
<evidence type="ECO:0000313" key="11">
    <source>
        <dbReference type="EMBL" id="CAB5225170.1"/>
    </source>
</evidence>
<evidence type="ECO:0000313" key="9">
    <source>
        <dbReference type="EMBL" id="CAB4213163.1"/>
    </source>
</evidence>
<name>A0A6J5NAF5_9CAUD</name>
<evidence type="ECO:0000313" key="4">
    <source>
        <dbReference type="EMBL" id="CAB4164654.1"/>
    </source>
</evidence>
<organism evidence="2">
    <name type="scientific">uncultured Caudovirales phage</name>
    <dbReference type="NCBI Taxonomy" id="2100421"/>
    <lineage>
        <taxon>Viruses</taxon>
        <taxon>Duplodnaviria</taxon>
        <taxon>Heunggongvirae</taxon>
        <taxon>Uroviricota</taxon>
        <taxon>Caudoviricetes</taxon>
        <taxon>Peduoviridae</taxon>
        <taxon>Maltschvirus</taxon>
        <taxon>Maltschvirus maltsch</taxon>
    </lineage>
</organism>
<protein>
    <submittedName>
        <fullName evidence="2">Uncharacterized protein</fullName>
    </submittedName>
</protein>
<dbReference type="EMBL" id="LR796443">
    <property type="protein sequence ID" value="CAB4145243.1"/>
    <property type="molecule type" value="Genomic_DNA"/>
</dbReference>
<dbReference type="EMBL" id="LR796698">
    <property type="protein sequence ID" value="CAB4160227.1"/>
    <property type="molecule type" value="Genomic_DNA"/>
</dbReference>
<evidence type="ECO:0000313" key="8">
    <source>
        <dbReference type="EMBL" id="CAB4200717.1"/>
    </source>
</evidence>
<dbReference type="EMBL" id="LR797177">
    <property type="protein sequence ID" value="CAB4191670.1"/>
    <property type="molecule type" value="Genomic_DNA"/>
</dbReference>
<dbReference type="EMBL" id="LR796961">
    <property type="protein sequence ID" value="CAB4178360.1"/>
    <property type="molecule type" value="Genomic_DNA"/>
</dbReference>
<dbReference type="EMBL" id="LR798395">
    <property type="protein sequence ID" value="CAB5228948.1"/>
    <property type="molecule type" value="Genomic_DNA"/>
</dbReference>
<evidence type="ECO:0000313" key="2">
    <source>
        <dbReference type="EMBL" id="CAB4155717.1"/>
    </source>
</evidence>
<sequence>MTVPVTDLMHGAQWAKYYVNQYLTADLPNRINRYRSGWNLDSNELPTPEFFLTYEPIALDHWPTIITICLSTSPFERMMQGRQGDPLYRVTYSMRTYIWAKTEGSEAVTLLRDRLTTVLRSALMDKPCLTQYDSETEADIYIDESSLREEFSDLTLIKGDRVLAGAYLGYDLILNEVIYRDQIAAITGYNIEKYNMRSTTEGF</sequence>
<evidence type="ECO:0000313" key="6">
    <source>
        <dbReference type="EMBL" id="CAB4178360.1"/>
    </source>
</evidence>
<dbReference type="EMBL" id="LR798341">
    <property type="protein sequence ID" value="CAB5225170.1"/>
    <property type="molecule type" value="Genomic_DNA"/>
</dbReference>
<reference evidence="2" key="1">
    <citation type="submission" date="2020-04" db="EMBL/GenBank/DDBJ databases">
        <authorList>
            <person name="Chiriac C."/>
            <person name="Salcher M."/>
            <person name="Ghai R."/>
            <person name="Kavagutti S V."/>
        </authorList>
    </citation>
    <scope>NUCLEOTIDE SEQUENCE</scope>
</reference>